<dbReference type="AlphaFoldDB" id="A0AA85K5T8"/>
<dbReference type="WBParaSite" id="TREG1_68220.1">
    <property type="protein sequence ID" value="TREG1_68220.1"/>
    <property type="gene ID" value="TREG1_68220"/>
</dbReference>
<organism evidence="2 3">
    <name type="scientific">Trichobilharzia regenti</name>
    <name type="common">Nasal bird schistosome</name>
    <dbReference type="NCBI Taxonomy" id="157069"/>
    <lineage>
        <taxon>Eukaryota</taxon>
        <taxon>Metazoa</taxon>
        <taxon>Spiralia</taxon>
        <taxon>Lophotrochozoa</taxon>
        <taxon>Platyhelminthes</taxon>
        <taxon>Trematoda</taxon>
        <taxon>Digenea</taxon>
        <taxon>Strigeidida</taxon>
        <taxon>Schistosomatoidea</taxon>
        <taxon>Schistosomatidae</taxon>
        <taxon>Trichobilharzia</taxon>
    </lineage>
</organism>
<feature type="compositionally biased region" description="Basic and acidic residues" evidence="1">
    <location>
        <begin position="52"/>
        <end position="66"/>
    </location>
</feature>
<reference evidence="3" key="2">
    <citation type="submission" date="2023-11" db="UniProtKB">
        <authorList>
            <consortium name="WormBaseParasite"/>
        </authorList>
    </citation>
    <scope>IDENTIFICATION</scope>
</reference>
<evidence type="ECO:0000313" key="2">
    <source>
        <dbReference type="Proteomes" id="UP000050795"/>
    </source>
</evidence>
<accession>A0AA85K5T8</accession>
<feature type="compositionally biased region" description="Basic and acidic residues" evidence="1">
    <location>
        <begin position="23"/>
        <end position="32"/>
    </location>
</feature>
<dbReference type="Proteomes" id="UP000050795">
    <property type="component" value="Unassembled WGS sequence"/>
</dbReference>
<evidence type="ECO:0000313" key="3">
    <source>
        <dbReference type="WBParaSite" id="TREG1_68220.1"/>
    </source>
</evidence>
<sequence>MEPIWSRENIRALQNLLTDPEERENGSDHDDAVTPMSKIKPSDIGPKPKSNVKKEKPIQKAKNPDDIWDADKYQKEHNMKIYMIRDLSLNMR</sequence>
<reference evidence="2" key="1">
    <citation type="submission" date="2022-06" db="EMBL/GenBank/DDBJ databases">
        <authorList>
            <person name="Berger JAMES D."/>
            <person name="Berger JAMES D."/>
        </authorList>
    </citation>
    <scope>NUCLEOTIDE SEQUENCE [LARGE SCALE GENOMIC DNA]</scope>
</reference>
<proteinExistence type="predicted"/>
<name>A0AA85K5T8_TRIRE</name>
<feature type="region of interest" description="Disordered" evidence="1">
    <location>
        <begin position="16"/>
        <end position="66"/>
    </location>
</feature>
<keyword evidence="2" id="KW-1185">Reference proteome</keyword>
<evidence type="ECO:0000256" key="1">
    <source>
        <dbReference type="SAM" id="MobiDB-lite"/>
    </source>
</evidence>
<protein>
    <submittedName>
        <fullName evidence="3">Uncharacterized protein</fullName>
    </submittedName>
</protein>